<dbReference type="Pfam" id="PF01261">
    <property type="entry name" value="AP_endonuc_2"/>
    <property type="match status" value="1"/>
</dbReference>
<comment type="caution">
    <text evidence="2">The sequence shown here is derived from an EMBL/GenBank/DDBJ whole genome shotgun (WGS) entry which is preliminary data.</text>
</comment>
<keyword evidence="2" id="KW-0413">Isomerase</keyword>
<dbReference type="InterPro" id="IPR013022">
    <property type="entry name" value="Xyl_isomerase-like_TIM-brl"/>
</dbReference>
<evidence type="ECO:0000259" key="1">
    <source>
        <dbReference type="Pfam" id="PF01261"/>
    </source>
</evidence>
<sequence>MATIYLSSTLLWNGSLEDIFDLAGQSGLDGIELWAQQFFYQGYREEDYQKLMALYPLKGCVHSQSWDLNLASINDGIRAQSVCEVKKSIDLACRLGLDEVTVHPGHRTIPGAGEPCEVYLYQSLEEILGYAKERAIDVSLEIMEKIPKEFVTDMGVMQRVCGTMFSRFVYTLDTAHCDNAEEIFGILREHCRRISKIHISNRRGNKLHTSLDTGDYDMEKLLPELAQYQLPMVIEGFDGDRGFSRAKQNIAFIQKIFNGGEQR</sequence>
<evidence type="ECO:0000313" key="3">
    <source>
        <dbReference type="Proteomes" id="UP000823910"/>
    </source>
</evidence>
<name>A0A9D2SIA7_9FIRM</name>
<feature type="domain" description="Xylose isomerase-like TIM barrel" evidence="1">
    <location>
        <begin position="20"/>
        <end position="255"/>
    </location>
</feature>
<reference evidence="2" key="2">
    <citation type="submission" date="2021-04" db="EMBL/GenBank/DDBJ databases">
        <authorList>
            <person name="Gilroy R."/>
        </authorList>
    </citation>
    <scope>NUCLEOTIDE SEQUENCE</scope>
    <source>
        <strain evidence="2">CHK180-15479</strain>
    </source>
</reference>
<dbReference type="InterPro" id="IPR050312">
    <property type="entry name" value="IolE/XylAMocC-like"/>
</dbReference>
<protein>
    <submittedName>
        <fullName evidence="2">Sugar phosphate isomerase/epimerase</fullName>
    </submittedName>
</protein>
<evidence type="ECO:0000313" key="2">
    <source>
        <dbReference type="EMBL" id="HJC06098.1"/>
    </source>
</evidence>
<gene>
    <name evidence="2" type="ORF">H9704_08075</name>
</gene>
<dbReference type="GO" id="GO:0016853">
    <property type="term" value="F:isomerase activity"/>
    <property type="evidence" value="ECO:0007669"/>
    <property type="project" value="UniProtKB-KW"/>
</dbReference>
<dbReference type="PANTHER" id="PTHR12110">
    <property type="entry name" value="HYDROXYPYRUVATE ISOMERASE"/>
    <property type="match status" value="1"/>
</dbReference>
<reference evidence="2" key="1">
    <citation type="journal article" date="2021" name="PeerJ">
        <title>Extensive microbial diversity within the chicken gut microbiome revealed by metagenomics and culture.</title>
        <authorList>
            <person name="Gilroy R."/>
            <person name="Ravi A."/>
            <person name="Getino M."/>
            <person name="Pursley I."/>
            <person name="Horton D.L."/>
            <person name="Alikhan N.F."/>
            <person name="Baker D."/>
            <person name="Gharbi K."/>
            <person name="Hall N."/>
            <person name="Watson M."/>
            <person name="Adriaenssens E.M."/>
            <person name="Foster-Nyarko E."/>
            <person name="Jarju S."/>
            <person name="Secka A."/>
            <person name="Antonio M."/>
            <person name="Oren A."/>
            <person name="Chaudhuri R.R."/>
            <person name="La Ragione R."/>
            <person name="Hildebrand F."/>
            <person name="Pallen M.J."/>
        </authorList>
    </citation>
    <scope>NUCLEOTIDE SEQUENCE</scope>
    <source>
        <strain evidence="2">CHK180-15479</strain>
    </source>
</reference>
<dbReference type="Proteomes" id="UP000823910">
    <property type="component" value="Unassembled WGS sequence"/>
</dbReference>
<dbReference type="EMBL" id="DWWT01000034">
    <property type="protein sequence ID" value="HJC06098.1"/>
    <property type="molecule type" value="Genomic_DNA"/>
</dbReference>
<dbReference type="Gene3D" id="3.20.20.150">
    <property type="entry name" value="Divalent-metal-dependent TIM barrel enzymes"/>
    <property type="match status" value="1"/>
</dbReference>
<dbReference type="InterPro" id="IPR036237">
    <property type="entry name" value="Xyl_isomerase-like_sf"/>
</dbReference>
<dbReference type="SUPFAM" id="SSF51658">
    <property type="entry name" value="Xylose isomerase-like"/>
    <property type="match status" value="1"/>
</dbReference>
<dbReference type="AlphaFoldDB" id="A0A9D2SIA7"/>
<accession>A0A9D2SIA7</accession>
<organism evidence="2 3">
    <name type="scientific">Candidatus Enterocloster excrementipullorum</name>
    <dbReference type="NCBI Taxonomy" id="2838559"/>
    <lineage>
        <taxon>Bacteria</taxon>
        <taxon>Bacillati</taxon>
        <taxon>Bacillota</taxon>
        <taxon>Clostridia</taxon>
        <taxon>Lachnospirales</taxon>
        <taxon>Lachnospiraceae</taxon>
        <taxon>Enterocloster</taxon>
    </lineage>
</organism>
<proteinExistence type="predicted"/>